<dbReference type="SUPFAM" id="SSF52091">
    <property type="entry name" value="SpoIIaa-like"/>
    <property type="match status" value="1"/>
</dbReference>
<feature type="transmembrane region" description="Helical" evidence="5">
    <location>
        <begin position="55"/>
        <end position="71"/>
    </location>
</feature>
<feature type="transmembrane region" description="Helical" evidence="5">
    <location>
        <begin position="361"/>
        <end position="391"/>
    </location>
</feature>
<feature type="transmembrane region" description="Helical" evidence="5">
    <location>
        <begin position="100"/>
        <end position="119"/>
    </location>
</feature>
<dbReference type="InterPro" id="IPR011547">
    <property type="entry name" value="SLC26A/SulP_dom"/>
</dbReference>
<reference evidence="7 8" key="1">
    <citation type="submission" date="2019-02" db="EMBL/GenBank/DDBJ databases">
        <title>Deep-cultivation of Planctomycetes and their phenomic and genomic characterization uncovers novel biology.</title>
        <authorList>
            <person name="Wiegand S."/>
            <person name="Jogler M."/>
            <person name="Boedeker C."/>
            <person name="Pinto D."/>
            <person name="Vollmers J."/>
            <person name="Rivas-Marin E."/>
            <person name="Kohn T."/>
            <person name="Peeters S.H."/>
            <person name="Heuer A."/>
            <person name="Rast P."/>
            <person name="Oberbeckmann S."/>
            <person name="Bunk B."/>
            <person name="Jeske O."/>
            <person name="Meyerdierks A."/>
            <person name="Storesund J.E."/>
            <person name="Kallscheuer N."/>
            <person name="Luecker S."/>
            <person name="Lage O.M."/>
            <person name="Pohl T."/>
            <person name="Merkel B.J."/>
            <person name="Hornburger P."/>
            <person name="Mueller R.-W."/>
            <person name="Bruemmer F."/>
            <person name="Labrenz M."/>
            <person name="Spormann A.M."/>
            <person name="Op den Camp H."/>
            <person name="Overmann J."/>
            <person name="Amann R."/>
            <person name="Jetten M.S.M."/>
            <person name="Mascher T."/>
            <person name="Medema M.H."/>
            <person name="Devos D.P."/>
            <person name="Kaster A.-K."/>
            <person name="Ovreas L."/>
            <person name="Rohde M."/>
            <person name="Galperin M.Y."/>
            <person name="Jogler C."/>
        </authorList>
    </citation>
    <scope>NUCLEOTIDE SEQUENCE [LARGE SCALE GENOMIC DNA]</scope>
    <source>
        <strain evidence="7 8">Pla163</strain>
    </source>
</reference>
<keyword evidence="8" id="KW-1185">Reference proteome</keyword>
<dbReference type="RefSeq" id="WP_419186200.1">
    <property type="nucleotide sequence ID" value="NZ_CP036290.1"/>
</dbReference>
<organism evidence="7 8">
    <name type="scientific">Rohdeia mirabilis</name>
    <dbReference type="NCBI Taxonomy" id="2528008"/>
    <lineage>
        <taxon>Bacteria</taxon>
        <taxon>Pseudomonadati</taxon>
        <taxon>Planctomycetota</taxon>
        <taxon>Planctomycetia</taxon>
        <taxon>Planctomycetia incertae sedis</taxon>
        <taxon>Rohdeia</taxon>
    </lineage>
</organism>
<dbReference type="AlphaFoldDB" id="A0A518CVK4"/>
<evidence type="ECO:0000313" key="8">
    <source>
        <dbReference type="Proteomes" id="UP000319342"/>
    </source>
</evidence>
<name>A0A518CVK4_9BACT</name>
<dbReference type="Pfam" id="PF01740">
    <property type="entry name" value="STAS"/>
    <property type="match status" value="1"/>
</dbReference>
<dbReference type="PROSITE" id="PS50801">
    <property type="entry name" value="STAS"/>
    <property type="match status" value="1"/>
</dbReference>
<dbReference type="Gene3D" id="3.30.750.24">
    <property type="entry name" value="STAS domain"/>
    <property type="match status" value="1"/>
</dbReference>
<feature type="domain" description="STAS" evidence="6">
    <location>
        <begin position="459"/>
        <end position="571"/>
    </location>
</feature>
<feature type="transmembrane region" description="Helical" evidence="5">
    <location>
        <begin position="411"/>
        <end position="442"/>
    </location>
</feature>
<feature type="transmembrane region" description="Helical" evidence="5">
    <location>
        <begin position="125"/>
        <end position="145"/>
    </location>
</feature>
<protein>
    <submittedName>
        <fullName evidence="7">C4-dicarboxylic acid transporter DauA</fullName>
    </submittedName>
</protein>
<feature type="transmembrane region" description="Helical" evidence="5">
    <location>
        <begin position="317"/>
        <end position="340"/>
    </location>
</feature>
<dbReference type="GO" id="GO:0016020">
    <property type="term" value="C:membrane"/>
    <property type="evidence" value="ECO:0007669"/>
    <property type="project" value="UniProtKB-SubCell"/>
</dbReference>
<dbReference type="EMBL" id="CP036290">
    <property type="protein sequence ID" value="QDU83228.1"/>
    <property type="molecule type" value="Genomic_DNA"/>
</dbReference>
<keyword evidence="3 5" id="KW-1133">Transmembrane helix</keyword>
<feature type="transmembrane region" description="Helical" evidence="5">
    <location>
        <begin position="77"/>
        <end position="93"/>
    </location>
</feature>
<keyword evidence="4 5" id="KW-0472">Membrane</keyword>
<evidence type="ECO:0000256" key="3">
    <source>
        <dbReference type="ARBA" id="ARBA00022989"/>
    </source>
</evidence>
<dbReference type="InterPro" id="IPR002645">
    <property type="entry name" value="STAS_dom"/>
</dbReference>
<feature type="transmembrane region" description="Helical" evidence="5">
    <location>
        <begin position="28"/>
        <end position="48"/>
    </location>
</feature>
<dbReference type="InterPro" id="IPR036513">
    <property type="entry name" value="STAS_dom_sf"/>
</dbReference>
<dbReference type="InterPro" id="IPR001902">
    <property type="entry name" value="SLC26A/SulP_fam"/>
</dbReference>
<comment type="subcellular location">
    <subcellularLocation>
        <location evidence="1">Membrane</location>
        <topology evidence="1">Multi-pass membrane protein</topology>
    </subcellularLocation>
</comment>
<evidence type="ECO:0000256" key="4">
    <source>
        <dbReference type="ARBA" id="ARBA00023136"/>
    </source>
</evidence>
<evidence type="ECO:0000256" key="1">
    <source>
        <dbReference type="ARBA" id="ARBA00004141"/>
    </source>
</evidence>
<gene>
    <name evidence="7" type="primary">dauA</name>
    <name evidence="7" type="ORF">Pla163_03260</name>
</gene>
<evidence type="ECO:0000259" key="6">
    <source>
        <dbReference type="PROSITE" id="PS50801"/>
    </source>
</evidence>
<feature type="transmembrane region" description="Helical" evidence="5">
    <location>
        <begin position="281"/>
        <end position="302"/>
    </location>
</feature>
<keyword evidence="2 5" id="KW-0812">Transmembrane</keyword>
<dbReference type="Pfam" id="PF00916">
    <property type="entry name" value="Sulfate_transp"/>
    <property type="match status" value="1"/>
</dbReference>
<evidence type="ECO:0000313" key="7">
    <source>
        <dbReference type="EMBL" id="QDU83228.1"/>
    </source>
</evidence>
<proteinExistence type="predicted"/>
<sequence length="587" mass="60470">MEPRLRLASALRETFREGYGARDLRSDLEAGCIVGIVALPLSMALAIASGVAPQYGLVTAIVAGGLCALLGGSRVQVSGPTAAFVAILAPIAIEHGHRGLALASAMAGILLVAAGLFRLGRLVQFMPYPVTIGFTAGIGISLMVLQLQPLLGLDLTTAGTIDGTPERLFASLHALGSARPYDMLTAGVTLAVLLGWKYVPTRVPAALVALPIGALVAWLANRYVPGADVVTLASRFGTPQHPAGIPQVLPALLAPWNLPGAGGLATSGADALPSLELVRTLFPSAVVIAVLAAIESLLSAVVSDGMTGRRHDPNVELVAIGASNIVAPFFGGIAATGAIARTATNARSGARSPIASMTHAAFVLAAMLLLAPALGLLPMASLAALLMVVAWNMSEAPHVLRMVRTAPRPDLLVLLTCLVLTVVFDLTISVGVGVGLAGLLFMQRMIEVGEGRLLERTDSSLEGDLPDGLVVFEIAGPLFFGAAHKATSQLVRLDPGRTRVVVLDLTNVPVVDSTGLVNLNSAVAHLVKHGAKVLLSGVRKGPYRDLERAGLVGDGGTLEHHPTLEAGVRAARARLEELDRGGPADPA</sequence>
<dbReference type="GO" id="GO:0055085">
    <property type="term" value="P:transmembrane transport"/>
    <property type="evidence" value="ECO:0007669"/>
    <property type="project" value="InterPro"/>
</dbReference>
<accession>A0A518CVK4</accession>
<feature type="transmembrane region" description="Helical" evidence="5">
    <location>
        <begin position="205"/>
        <end position="224"/>
    </location>
</feature>
<dbReference type="PANTHER" id="PTHR11814">
    <property type="entry name" value="SULFATE TRANSPORTER"/>
    <property type="match status" value="1"/>
</dbReference>
<dbReference type="CDD" id="cd07042">
    <property type="entry name" value="STAS_SulP_like_sulfate_transporter"/>
    <property type="match status" value="1"/>
</dbReference>
<evidence type="ECO:0000256" key="2">
    <source>
        <dbReference type="ARBA" id="ARBA00022692"/>
    </source>
</evidence>
<dbReference type="Proteomes" id="UP000319342">
    <property type="component" value="Chromosome"/>
</dbReference>
<evidence type="ECO:0000256" key="5">
    <source>
        <dbReference type="SAM" id="Phobius"/>
    </source>
</evidence>